<keyword evidence="3" id="KW-1185">Reference proteome</keyword>
<dbReference type="Gene3D" id="3.80.10.10">
    <property type="entry name" value="Ribonuclease Inhibitor"/>
    <property type="match status" value="2"/>
</dbReference>
<reference evidence="2" key="1">
    <citation type="journal article" date="2023" name="Nat. Commun.">
        <title>Diploid and tetraploid genomes of Acorus and the evolution of monocots.</title>
        <authorList>
            <person name="Ma L."/>
            <person name="Liu K.W."/>
            <person name="Li Z."/>
            <person name="Hsiao Y.Y."/>
            <person name="Qi Y."/>
            <person name="Fu T."/>
            <person name="Tang G.D."/>
            <person name="Zhang D."/>
            <person name="Sun W.H."/>
            <person name="Liu D.K."/>
            <person name="Li Y."/>
            <person name="Chen G.Z."/>
            <person name="Liu X.D."/>
            <person name="Liao X.Y."/>
            <person name="Jiang Y.T."/>
            <person name="Yu X."/>
            <person name="Hao Y."/>
            <person name="Huang J."/>
            <person name="Zhao X.W."/>
            <person name="Ke S."/>
            <person name="Chen Y.Y."/>
            <person name="Wu W.L."/>
            <person name="Hsu J.L."/>
            <person name="Lin Y.F."/>
            <person name="Huang M.D."/>
            <person name="Li C.Y."/>
            <person name="Huang L."/>
            <person name="Wang Z.W."/>
            <person name="Zhao X."/>
            <person name="Zhong W.Y."/>
            <person name="Peng D.H."/>
            <person name="Ahmad S."/>
            <person name="Lan S."/>
            <person name="Zhang J.S."/>
            <person name="Tsai W.C."/>
            <person name="Van de Peer Y."/>
            <person name="Liu Z.J."/>
        </authorList>
    </citation>
    <scope>NUCLEOTIDE SEQUENCE</scope>
    <source>
        <strain evidence="2">SCP</strain>
    </source>
</reference>
<comment type="caution">
    <text evidence="2">The sequence shown here is derived from an EMBL/GenBank/DDBJ whole genome shotgun (WGS) entry which is preliminary data.</text>
</comment>
<proteinExistence type="predicted"/>
<dbReference type="InterPro" id="IPR032675">
    <property type="entry name" value="LRR_dom_sf"/>
</dbReference>
<organism evidence="2 3">
    <name type="scientific">Acorus gramineus</name>
    <name type="common">Dwarf sweet flag</name>
    <dbReference type="NCBI Taxonomy" id="55184"/>
    <lineage>
        <taxon>Eukaryota</taxon>
        <taxon>Viridiplantae</taxon>
        <taxon>Streptophyta</taxon>
        <taxon>Embryophyta</taxon>
        <taxon>Tracheophyta</taxon>
        <taxon>Spermatophyta</taxon>
        <taxon>Magnoliopsida</taxon>
        <taxon>Liliopsida</taxon>
        <taxon>Acoraceae</taxon>
        <taxon>Acorus</taxon>
    </lineage>
</organism>
<dbReference type="Proteomes" id="UP001179952">
    <property type="component" value="Unassembled WGS sequence"/>
</dbReference>
<dbReference type="InterPro" id="IPR036047">
    <property type="entry name" value="F-box-like_dom_sf"/>
</dbReference>
<gene>
    <name evidence="2" type="ORF">QJS04_geneDACA013040</name>
</gene>
<dbReference type="Pfam" id="PF23622">
    <property type="entry name" value="LRR_At1g61320_AtMIF1"/>
    <property type="match status" value="1"/>
</dbReference>
<accession>A0AAV9B348</accession>
<dbReference type="EMBL" id="JAUJYN010000005">
    <property type="protein sequence ID" value="KAK1270950.1"/>
    <property type="molecule type" value="Genomic_DNA"/>
</dbReference>
<dbReference type="PANTHER" id="PTHR34145">
    <property type="entry name" value="OS02G0105600 PROTEIN"/>
    <property type="match status" value="1"/>
</dbReference>
<protein>
    <submittedName>
        <fullName evidence="2">F-box/FBD/LRR-repeat protein</fullName>
    </submittedName>
</protein>
<dbReference type="PANTHER" id="PTHR34145:SF28">
    <property type="entry name" value="F-BOX DOMAIN-CONTAINING PROTEIN"/>
    <property type="match status" value="1"/>
</dbReference>
<dbReference type="SUPFAM" id="SSF81383">
    <property type="entry name" value="F-box domain"/>
    <property type="match status" value="1"/>
</dbReference>
<name>A0AAV9B348_ACOGR</name>
<evidence type="ECO:0000259" key="1">
    <source>
        <dbReference type="Pfam" id="PF23622"/>
    </source>
</evidence>
<feature type="domain" description="At1g61320/AtMIF1 LRR" evidence="1">
    <location>
        <begin position="97"/>
        <end position="471"/>
    </location>
</feature>
<sequence>MEKDRISDLPDGILHKIVSLLPMRDAIRTAALSGKCRQLGKFIPNLNFESDNIVGRSFSIDRFNELDNDGQVEFLLNRKLKFVGAVDKFFQLRPCAIKMESLRIYSSLDTEHTTYLDQWIRVASSSNIESLDLTLREDDFYHLDEEKYYSFPFHLLPNKVLCLSSLKCLSLESLIMRPHPDFYGFKSLTTLFLRDVNISDVDLGNIFFTSSLLESLRLWACVSLVHLEIPSSCSRLKYLDLSNCRLECVSINAPNVKTFVYKGNLISFSFVKVPQIDHIEFTFMGDCYEWINYVFNKVPQLVPQLESLRLFCGNHIEAESIQYYFPQFTKLKQLTVTHFSSSHHDLLWMIPLLRACPSLEEFHLDLIPECEDHSRYMGEVAKLYPRCPLKRLKTVEISGFNGFWCQIDLASRLLSNADALETMTIDCRDKFQQEDGTYEIYGYYNGIKRCRRRIRRFVTKRVPQSAKLVVL</sequence>
<reference evidence="2" key="2">
    <citation type="submission" date="2023-06" db="EMBL/GenBank/DDBJ databases">
        <authorList>
            <person name="Ma L."/>
            <person name="Liu K.-W."/>
            <person name="Li Z."/>
            <person name="Hsiao Y.-Y."/>
            <person name="Qi Y."/>
            <person name="Fu T."/>
            <person name="Tang G."/>
            <person name="Zhang D."/>
            <person name="Sun W.-H."/>
            <person name="Liu D.-K."/>
            <person name="Li Y."/>
            <person name="Chen G.-Z."/>
            <person name="Liu X.-D."/>
            <person name="Liao X.-Y."/>
            <person name="Jiang Y.-T."/>
            <person name="Yu X."/>
            <person name="Hao Y."/>
            <person name="Huang J."/>
            <person name="Zhao X.-W."/>
            <person name="Ke S."/>
            <person name="Chen Y.-Y."/>
            <person name="Wu W.-L."/>
            <person name="Hsu J.-L."/>
            <person name="Lin Y.-F."/>
            <person name="Huang M.-D."/>
            <person name="Li C.-Y."/>
            <person name="Huang L."/>
            <person name="Wang Z.-W."/>
            <person name="Zhao X."/>
            <person name="Zhong W.-Y."/>
            <person name="Peng D.-H."/>
            <person name="Ahmad S."/>
            <person name="Lan S."/>
            <person name="Zhang J.-S."/>
            <person name="Tsai W.-C."/>
            <person name="Van De Peer Y."/>
            <person name="Liu Z.-J."/>
        </authorList>
    </citation>
    <scope>NUCLEOTIDE SEQUENCE</scope>
    <source>
        <strain evidence="2">SCP</strain>
        <tissue evidence="2">Leaves</tissue>
    </source>
</reference>
<dbReference type="AlphaFoldDB" id="A0AAV9B348"/>
<dbReference type="SUPFAM" id="SSF52047">
    <property type="entry name" value="RNI-like"/>
    <property type="match status" value="1"/>
</dbReference>
<evidence type="ECO:0000313" key="2">
    <source>
        <dbReference type="EMBL" id="KAK1270950.1"/>
    </source>
</evidence>
<evidence type="ECO:0000313" key="3">
    <source>
        <dbReference type="Proteomes" id="UP001179952"/>
    </source>
</evidence>
<dbReference type="InterPro" id="IPR053772">
    <property type="entry name" value="At1g61320/At1g61330-like"/>
</dbReference>
<dbReference type="InterPro" id="IPR055357">
    <property type="entry name" value="LRR_At1g61320_AtMIF1"/>
</dbReference>